<dbReference type="PANTHER" id="PTHR37984:SF5">
    <property type="entry name" value="PROTEIN NYNRIN-LIKE"/>
    <property type="match status" value="1"/>
</dbReference>
<evidence type="ECO:0000259" key="9">
    <source>
        <dbReference type="PROSITE" id="PS50994"/>
    </source>
</evidence>
<evidence type="ECO:0000256" key="3">
    <source>
        <dbReference type="ARBA" id="ARBA00022695"/>
    </source>
</evidence>
<dbReference type="InterPro" id="IPR056924">
    <property type="entry name" value="SH3_Tf2-1"/>
</dbReference>
<evidence type="ECO:0008006" key="12">
    <source>
        <dbReference type="Google" id="ProtNLM"/>
    </source>
</evidence>
<dbReference type="InterPro" id="IPR000477">
    <property type="entry name" value="RT_dom"/>
</dbReference>
<keyword evidence="6" id="KW-0378">Hydrolase</keyword>
<dbReference type="InterPro" id="IPR012337">
    <property type="entry name" value="RNaseH-like_sf"/>
</dbReference>
<evidence type="ECO:0000256" key="1">
    <source>
        <dbReference type="ARBA" id="ARBA00022670"/>
    </source>
</evidence>
<keyword evidence="5" id="KW-0255">Endonuclease</keyword>
<proteinExistence type="predicted"/>
<dbReference type="GO" id="GO:0008233">
    <property type="term" value="F:peptidase activity"/>
    <property type="evidence" value="ECO:0007669"/>
    <property type="project" value="UniProtKB-KW"/>
</dbReference>
<dbReference type="GO" id="GO:0004519">
    <property type="term" value="F:endonuclease activity"/>
    <property type="evidence" value="ECO:0007669"/>
    <property type="project" value="UniProtKB-KW"/>
</dbReference>
<dbReference type="PANTHER" id="PTHR37984">
    <property type="entry name" value="PROTEIN CBG26694"/>
    <property type="match status" value="1"/>
</dbReference>
<dbReference type="InterPro" id="IPR043502">
    <property type="entry name" value="DNA/RNA_pol_sf"/>
</dbReference>
<dbReference type="InterPro" id="IPR001584">
    <property type="entry name" value="Integrase_cat-core"/>
</dbReference>
<dbReference type="PROSITE" id="PS50878">
    <property type="entry name" value="RT_POL"/>
    <property type="match status" value="1"/>
</dbReference>
<organism evidence="10 11">
    <name type="scientific">Daphnia magna</name>
    <dbReference type="NCBI Taxonomy" id="35525"/>
    <lineage>
        <taxon>Eukaryota</taxon>
        <taxon>Metazoa</taxon>
        <taxon>Ecdysozoa</taxon>
        <taxon>Arthropoda</taxon>
        <taxon>Crustacea</taxon>
        <taxon>Branchiopoda</taxon>
        <taxon>Diplostraca</taxon>
        <taxon>Cladocera</taxon>
        <taxon>Anomopoda</taxon>
        <taxon>Daphniidae</taxon>
        <taxon>Daphnia</taxon>
    </lineage>
</organism>
<evidence type="ECO:0000256" key="7">
    <source>
        <dbReference type="ARBA" id="ARBA00022918"/>
    </source>
</evidence>
<evidence type="ECO:0000256" key="4">
    <source>
        <dbReference type="ARBA" id="ARBA00022722"/>
    </source>
</evidence>
<evidence type="ECO:0000313" key="10">
    <source>
        <dbReference type="EMBL" id="KZS10037.1"/>
    </source>
</evidence>
<reference evidence="10 11" key="1">
    <citation type="submission" date="2016-03" db="EMBL/GenBank/DDBJ databases">
        <title>EvidentialGene: Evidence-directed Construction of Genes on Genomes.</title>
        <authorList>
            <person name="Gilbert D.G."/>
            <person name="Choi J.-H."/>
            <person name="Mockaitis K."/>
            <person name="Colbourne J."/>
            <person name="Pfrender M."/>
        </authorList>
    </citation>
    <scope>NUCLEOTIDE SEQUENCE [LARGE SCALE GENOMIC DNA]</scope>
    <source>
        <strain evidence="10 11">Xinb3</strain>
        <tissue evidence="10">Complete organism</tissue>
    </source>
</reference>
<evidence type="ECO:0000256" key="5">
    <source>
        <dbReference type="ARBA" id="ARBA00022759"/>
    </source>
</evidence>
<sequence length="438" mass="50411">WSSPVVLVRKAKSGEYRFCVDFRRLNAVTKRDVYPLPRIDDVFDRLAGAQFFSCLDLASGYWQVPVAVEDREKTAFVTPDGLYQFSRLPFGLNCAPATFQRLMDKVLAGLKCHMCLVYLDDVLVFGKTFEEHLARLKLVLTALEQANLTLNVNKCVFGSTMVSHLGHWIEVQPVPDTSSKFATVFLEQNILFRHGTPRRLISDQGTAFTSKLFSDWTSRWNIDHVFATAEHPETNGLVERVNRTLTLAFCAFVNTTHDDWDLHLSAAAFAINTARQATTEITPFELVHGRLPVLSIENMFPWPDKEKESHSQFLSRIADLRMAARVRILRKQRKTKERVDRRRKVDTELLLGDLVLVRRKLHKKNLTKKLLPKFIGPFQVVKKVCPTTYLVEDLPARRKKNSHRRFNAHVCQIRRFHGRSDLEWDESEDITVEESSSS</sequence>
<dbReference type="SUPFAM" id="SSF56672">
    <property type="entry name" value="DNA/RNA polymerases"/>
    <property type="match status" value="1"/>
</dbReference>
<dbReference type="FunFam" id="3.10.10.10:FF:000007">
    <property type="entry name" value="Retrovirus-related Pol polyprotein from transposon 17.6-like Protein"/>
    <property type="match status" value="1"/>
</dbReference>
<dbReference type="GO" id="GO:0003676">
    <property type="term" value="F:nucleic acid binding"/>
    <property type="evidence" value="ECO:0007669"/>
    <property type="project" value="InterPro"/>
</dbReference>
<dbReference type="AlphaFoldDB" id="A0A164SXD7"/>
<feature type="domain" description="Integrase catalytic" evidence="9">
    <location>
        <begin position="133"/>
        <end position="291"/>
    </location>
</feature>
<keyword evidence="11" id="KW-1185">Reference proteome</keyword>
<protein>
    <recommendedName>
        <fullName evidence="12">Tick transposon</fullName>
    </recommendedName>
</protein>
<dbReference type="GO" id="GO:0042575">
    <property type="term" value="C:DNA polymerase complex"/>
    <property type="evidence" value="ECO:0007669"/>
    <property type="project" value="UniProtKB-ARBA"/>
</dbReference>
<keyword evidence="2" id="KW-0808">Transferase</keyword>
<feature type="non-terminal residue" evidence="10">
    <location>
        <position position="438"/>
    </location>
</feature>
<dbReference type="InterPro" id="IPR043128">
    <property type="entry name" value="Rev_trsase/Diguanyl_cyclase"/>
</dbReference>
<evidence type="ECO:0000259" key="8">
    <source>
        <dbReference type="PROSITE" id="PS50878"/>
    </source>
</evidence>
<dbReference type="STRING" id="35525.A0A164SXD7"/>
<dbReference type="Gene3D" id="3.30.420.10">
    <property type="entry name" value="Ribonuclease H-like superfamily/Ribonuclease H"/>
    <property type="match status" value="1"/>
</dbReference>
<dbReference type="Gene3D" id="3.10.10.10">
    <property type="entry name" value="HIV Type 1 Reverse Transcriptase, subunit A, domain 1"/>
    <property type="match status" value="1"/>
</dbReference>
<keyword evidence="7" id="KW-0695">RNA-directed DNA polymerase</keyword>
<dbReference type="EMBL" id="LRGB01001917">
    <property type="protein sequence ID" value="KZS10037.1"/>
    <property type="molecule type" value="Genomic_DNA"/>
</dbReference>
<evidence type="ECO:0000256" key="2">
    <source>
        <dbReference type="ARBA" id="ARBA00022679"/>
    </source>
</evidence>
<dbReference type="Pfam" id="PF00078">
    <property type="entry name" value="RVT_1"/>
    <property type="match status" value="1"/>
</dbReference>
<keyword evidence="3" id="KW-0548">Nucleotidyltransferase</keyword>
<dbReference type="SUPFAM" id="SSF53098">
    <property type="entry name" value="Ribonuclease H-like"/>
    <property type="match status" value="1"/>
</dbReference>
<comment type="caution">
    <text evidence="10">The sequence shown here is derived from an EMBL/GenBank/DDBJ whole genome shotgun (WGS) entry which is preliminary data.</text>
</comment>
<accession>A0A164SXD7</accession>
<dbReference type="InterPro" id="IPR036397">
    <property type="entry name" value="RNaseH_sf"/>
</dbReference>
<dbReference type="Proteomes" id="UP000076858">
    <property type="component" value="Unassembled WGS sequence"/>
</dbReference>
<dbReference type="GO" id="GO:0015074">
    <property type="term" value="P:DNA integration"/>
    <property type="evidence" value="ECO:0007669"/>
    <property type="project" value="InterPro"/>
</dbReference>
<dbReference type="GO" id="GO:0006508">
    <property type="term" value="P:proteolysis"/>
    <property type="evidence" value="ECO:0007669"/>
    <property type="project" value="UniProtKB-KW"/>
</dbReference>
<keyword evidence="4" id="KW-0540">Nuclease</keyword>
<dbReference type="GO" id="GO:0003964">
    <property type="term" value="F:RNA-directed DNA polymerase activity"/>
    <property type="evidence" value="ECO:0007669"/>
    <property type="project" value="UniProtKB-KW"/>
</dbReference>
<dbReference type="Gene3D" id="3.30.70.270">
    <property type="match status" value="1"/>
</dbReference>
<dbReference type="Pfam" id="PF24626">
    <property type="entry name" value="SH3_Tf2-1"/>
    <property type="match status" value="1"/>
</dbReference>
<keyword evidence="1" id="KW-0645">Protease</keyword>
<name>A0A164SXD7_9CRUS</name>
<evidence type="ECO:0000313" key="11">
    <source>
        <dbReference type="Proteomes" id="UP000076858"/>
    </source>
</evidence>
<dbReference type="PROSITE" id="PS50994">
    <property type="entry name" value="INTEGRASE"/>
    <property type="match status" value="1"/>
</dbReference>
<dbReference type="OrthoDB" id="6382106at2759"/>
<evidence type="ECO:0000256" key="6">
    <source>
        <dbReference type="ARBA" id="ARBA00022801"/>
    </source>
</evidence>
<feature type="non-terminal residue" evidence="10">
    <location>
        <position position="1"/>
    </location>
</feature>
<dbReference type="CDD" id="cd01647">
    <property type="entry name" value="RT_LTR"/>
    <property type="match status" value="1"/>
</dbReference>
<dbReference type="InterPro" id="IPR050951">
    <property type="entry name" value="Retrovirus_Pol_polyprotein"/>
</dbReference>
<gene>
    <name evidence="10" type="ORF">APZ42_025592</name>
</gene>
<feature type="domain" description="Reverse transcriptase" evidence="8">
    <location>
        <begin position="1"/>
        <end position="169"/>
    </location>
</feature>